<dbReference type="SUPFAM" id="SSF55785">
    <property type="entry name" value="PYP-like sensor domain (PAS domain)"/>
    <property type="match status" value="2"/>
</dbReference>
<feature type="transmembrane region" description="Helical" evidence="1">
    <location>
        <begin position="20"/>
        <end position="44"/>
    </location>
</feature>
<accession>A0ABY8CD61</accession>
<organism evidence="7 8">
    <name type="scientific">Thiomicrorhabdus lithotrophica</name>
    <dbReference type="NCBI Taxonomy" id="2949997"/>
    <lineage>
        <taxon>Bacteria</taxon>
        <taxon>Pseudomonadati</taxon>
        <taxon>Pseudomonadota</taxon>
        <taxon>Gammaproteobacteria</taxon>
        <taxon>Thiotrichales</taxon>
        <taxon>Piscirickettsiaceae</taxon>
        <taxon>Thiomicrorhabdus</taxon>
    </lineage>
</organism>
<evidence type="ECO:0000259" key="3">
    <source>
        <dbReference type="PROSITE" id="PS50113"/>
    </source>
</evidence>
<dbReference type="CDD" id="cd00130">
    <property type="entry name" value="PAS"/>
    <property type="match status" value="2"/>
</dbReference>
<feature type="domain" description="PAS" evidence="2">
    <location>
        <begin position="404"/>
        <end position="452"/>
    </location>
</feature>
<dbReference type="InterPro" id="IPR000700">
    <property type="entry name" value="PAS-assoc_C"/>
</dbReference>
<dbReference type="InterPro" id="IPR005330">
    <property type="entry name" value="MHYT_dom"/>
</dbReference>
<name>A0ABY8CD61_9GAMM</name>
<dbReference type="Pfam" id="PF00563">
    <property type="entry name" value="EAL"/>
    <property type="match status" value="1"/>
</dbReference>
<feature type="transmembrane region" description="Helical" evidence="1">
    <location>
        <begin position="229"/>
        <end position="250"/>
    </location>
</feature>
<dbReference type="CDD" id="cd01949">
    <property type="entry name" value="GGDEF"/>
    <property type="match status" value="1"/>
</dbReference>
<dbReference type="EMBL" id="CP102381">
    <property type="protein sequence ID" value="WEJ62353.1"/>
    <property type="molecule type" value="Genomic_DNA"/>
</dbReference>
<feature type="transmembrane region" description="Helical" evidence="1">
    <location>
        <begin position="89"/>
        <end position="107"/>
    </location>
</feature>
<dbReference type="Pfam" id="PF00990">
    <property type="entry name" value="GGDEF"/>
    <property type="match status" value="1"/>
</dbReference>
<evidence type="ECO:0000313" key="7">
    <source>
        <dbReference type="EMBL" id="WEJ62353.1"/>
    </source>
</evidence>
<evidence type="ECO:0000259" key="2">
    <source>
        <dbReference type="PROSITE" id="PS50112"/>
    </source>
</evidence>
<dbReference type="InterPro" id="IPR035965">
    <property type="entry name" value="PAS-like_dom_sf"/>
</dbReference>
<feature type="domain" description="EAL" evidence="4">
    <location>
        <begin position="713"/>
        <end position="969"/>
    </location>
</feature>
<sequence length="971" mass="109182">MDDFLIMPLLMDKEYDAYLVIGSLLISFLTSFLAIAFASFIVWHKKNTSQWWLLGAAINMGLGIWAMHFVGMLALHLDIAVAFEPIRTVVSALFAIAASYAAFWVVLSADFETYKQRQLYGTFVLGSGVASMHYLGMDAMQMFPKISYDPFLFVLSLIIAYVASYIGLNLFIRSANQIQHVLFSRENLISSVVIGIAVTGMHYTGMAAANFDYNSYCTVLEEGLQYGSLSFLVIISVVVVLLFSFILLAYEQHVEIQEHEQNRMMLRKVTQEVDKRTAELQRQTTMNERLLETMDAIVVVLDRDGVIQQFNLAAQFTTGYCISEVKGKQVWDVMVPREQVEEVKSVFSRLVSGMFPNKHQNDWITKQGSQVTIDWHNSAVLDDEGEVIYVIGTGLDVTQQLQDQEALQISAVAFETQEAMVVTDGEGLILKVNKAFEDITGYSLDEVEGKSMNILKSGRHGEIFYKKLWKSVDEKGYWQGEIWNRRKNGDVFPEWLRITRVLGKDNSVINYIGNFSDISQRKKIEQELEFLAFYDAVTELPNRRLFTDRLEQAIYKHQTSRENLAVMFVDLDNFKQINDTFGHAFGDKLLIEFSRVITKIMPGSVTISRFGGDEFVLLFSGLSENKDTAAFQSEQMAEVLLNSITSGLNIGEQNVYISSSIGITVSDCVDDTVSTLLMQADTAMYQAKEMGKNTFRFYSESIGESMAERFKMEVALRNDLSASTPSSSPFFVVYQPQYNAKKQVVGAEALVRWSSAELGFISPAKFIPVAEEVGLIDELGMFVVNRVLHDISNMASLFEKSTLDHVSINLSIKQLTNPTLTSRLLNAFQHEGVSPDKVRFEFTESVFLDNALNPKALFSEMSEIGFTFALDDFGTGFSSLSYLKDLPISELKIDKTFVDGIPNEESDTTICSATISMAQKLGLQLVAEGVETEGQFDWLVAHGCNLLQGYLMSQPIEYKEFVSLLEKSHVD</sequence>
<dbReference type="PROSITE" id="PS50112">
    <property type="entry name" value="PAS"/>
    <property type="match status" value="2"/>
</dbReference>
<proteinExistence type="predicted"/>
<reference evidence="7 8" key="1">
    <citation type="submission" date="2022-06" db="EMBL/GenBank/DDBJ databases">
        <title>Thiomicrohabdus sp. nov, an obligately chemolithoautotrophic, sulfur-oxidizing bacterium isolated from beach of Guanyin Mountain. Amoy.</title>
        <authorList>
            <person name="Zhu H."/>
        </authorList>
    </citation>
    <scope>NUCLEOTIDE SEQUENCE [LARGE SCALE GENOMIC DNA]</scope>
    <source>
        <strain evidence="7 8">XGS-01</strain>
    </source>
</reference>
<dbReference type="Gene3D" id="3.30.70.270">
    <property type="match status" value="1"/>
</dbReference>
<dbReference type="InterPro" id="IPR001610">
    <property type="entry name" value="PAC"/>
</dbReference>
<dbReference type="NCBIfam" id="TIGR00229">
    <property type="entry name" value="sensory_box"/>
    <property type="match status" value="2"/>
</dbReference>
<dbReference type="SUPFAM" id="SSF55073">
    <property type="entry name" value="Nucleotide cyclase"/>
    <property type="match status" value="1"/>
</dbReference>
<dbReference type="InterPro" id="IPR000014">
    <property type="entry name" value="PAS"/>
</dbReference>
<dbReference type="PROSITE" id="PS50113">
    <property type="entry name" value="PAC"/>
    <property type="match status" value="2"/>
</dbReference>
<dbReference type="CDD" id="cd01948">
    <property type="entry name" value="EAL"/>
    <property type="match status" value="1"/>
</dbReference>
<keyword evidence="1" id="KW-0812">Transmembrane</keyword>
<dbReference type="InterPro" id="IPR029787">
    <property type="entry name" value="Nucleotide_cyclase"/>
</dbReference>
<feature type="transmembrane region" description="Helical" evidence="1">
    <location>
        <begin position="148"/>
        <end position="168"/>
    </location>
</feature>
<evidence type="ECO:0000259" key="4">
    <source>
        <dbReference type="PROSITE" id="PS50883"/>
    </source>
</evidence>
<feature type="domain" description="MHYT" evidence="6">
    <location>
        <begin position="15"/>
        <end position="212"/>
    </location>
</feature>
<dbReference type="NCBIfam" id="TIGR00254">
    <property type="entry name" value="GGDEF"/>
    <property type="match status" value="1"/>
</dbReference>
<dbReference type="Gene3D" id="3.20.20.450">
    <property type="entry name" value="EAL domain"/>
    <property type="match status" value="1"/>
</dbReference>
<keyword evidence="1" id="KW-1133">Transmembrane helix</keyword>
<feature type="domain" description="GGDEF" evidence="5">
    <location>
        <begin position="562"/>
        <end position="700"/>
    </location>
</feature>
<dbReference type="SUPFAM" id="SSF141868">
    <property type="entry name" value="EAL domain-like"/>
    <property type="match status" value="1"/>
</dbReference>
<dbReference type="InterPro" id="IPR000160">
    <property type="entry name" value="GGDEF_dom"/>
</dbReference>
<dbReference type="PROSITE" id="PS50924">
    <property type="entry name" value="MHYT"/>
    <property type="match status" value="1"/>
</dbReference>
<dbReference type="InterPro" id="IPR052155">
    <property type="entry name" value="Biofilm_reg_signaling"/>
</dbReference>
<dbReference type="PROSITE" id="PS50887">
    <property type="entry name" value="GGDEF"/>
    <property type="match status" value="1"/>
</dbReference>
<feature type="transmembrane region" description="Helical" evidence="1">
    <location>
        <begin position="51"/>
        <end position="77"/>
    </location>
</feature>
<dbReference type="SMART" id="SM00086">
    <property type="entry name" value="PAC"/>
    <property type="match status" value="2"/>
</dbReference>
<dbReference type="PANTHER" id="PTHR44757:SF2">
    <property type="entry name" value="BIOFILM ARCHITECTURE MAINTENANCE PROTEIN MBAA"/>
    <property type="match status" value="1"/>
</dbReference>
<dbReference type="Proteomes" id="UP001222275">
    <property type="component" value="Chromosome"/>
</dbReference>
<protein>
    <submittedName>
        <fullName evidence="7">EAL domain-containing protein</fullName>
    </submittedName>
</protein>
<evidence type="ECO:0000256" key="1">
    <source>
        <dbReference type="PROSITE-ProRule" id="PRU00244"/>
    </source>
</evidence>
<evidence type="ECO:0000259" key="5">
    <source>
        <dbReference type="PROSITE" id="PS50887"/>
    </source>
</evidence>
<dbReference type="RefSeq" id="WP_275594610.1">
    <property type="nucleotide sequence ID" value="NZ_CP102381.1"/>
</dbReference>
<dbReference type="Pfam" id="PF03707">
    <property type="entry name" value="MHYT"/>
    <property type="match status" value="3"/>
</dbReference>
<gene>
    <name evidence="7" type="ORF">NR989_10070</name>
</gene>
<dbReference type="Gene3D" id="3.30.450.20">
    <property type="entry name" value="PAS domain"/>
    <property type="match status" value="2"/>
</dbReference>
<feature type="transmembrane region" description="Helical" evidence="1">
    <location>
        <begin position="119"/>
        <end position="136"/>
    </location>
</feature>
<dbReference type="InterPro" id="IPR043128">
    <property type="entry name" value="Rev_trsase/Diguanyl_cyclase"/>
</dbReference>
<evidence type="ECO:0000259" key="6">
    <source>
        <dbReference type="PROSITE" id="PS50924"/>
    </source>
</evidence>
<dbReference type="InterPro" id="IPR035919">
    <property type="entry name" value="EAL_sf"/>
</dbReference>
<feature type="domain" description="PAC" evidence="3">
    <location>
        <begin position="357"/>
        <end position="409"/>
    </location>
</feature>
<dbReference type="SMART" id="SM00091">
    <property type="entry name" value="PAS"/>
    <property type="match status" value="2"/>
</dbReference>
<dbReference type="InterPro" id="IPR013767">
    <property type="entry name" value="PAS_fold"/>
</dbReference>
<feature type="domain" description="PAS" evidence="2">
    <location>
        <begin position="283"/>
        <end position="354"/>
    </location>
</feature>
<dbReference type="SMART" id="SM00267">
    <property type="entry name" value="GGDEF"/>
    <property type="match status" value="1"/>
</dbReference>
<keyword evidence="1" id="KW-0472">Membrane</keyword>
<dbReference type="SMART" id="SM00052">
    <property type="entry name" value="EAL"/>
    <property type="match status" value="1"/>
</dbReference>
<dbReference type="Pfam" id="PF13426">
    <property type="entry name" value="PAS_9"/>
    <property type="match status" value="1"/>
</dbReference>
<dbReference type="InterPro" id="IPR001633">
    <property type="entry name" value="EAL_dom"/>
</dbReference>
<evidence type="ECO:0000313" key="8">
    <source>
        <dbReference type="Proteomes" id="UP001222275"/>
    </source>
</evidence>
<keyword evidence="8" id="KW-1185">Reference proteome</keyword>
<feature type="domain" description="PAC" evidence="3">
    <location>
        <begin position="478"/>
        <end position="530"/>
    </location>
</feature>
<dbReference type="PANTHER" id="PTHR44757">
    <property type="entry name" value="DIGUANYLATE CYCLASE DGCP"/>
    <property type="match status" value="1"/>
</dbReference>
<dbReference type="PROSITE" id="PS50883">
    <property type="entry name" value="EAL"/>
    <property type="match status" value="1"/>
</dbReference>
<dbReference type="Pfam" id="PF00989">
    <property type="entry name" value="PAS"/>
    <property type="match status" value="1"/>
</dbReference>